<dbReference type="EMBL" id="LAZR01020706">
    <property type="protein sequence ID" value="KKL87923.1"/>
    <property type="molecule type" value="Genomic_DNA"/>
</dbReference>
<name>A0A0F9FNW4_9ZZZZ</name>
<reference evidence="1" key="1">
    <citation type="journal article" date="2015" name="Nature">
        <title>Complex archaea that bridge the gap between prokaryotes and eukaryotes.</title>
        <authorList>
            <person name="Spang A."/>
            <person name="Saw J.H."/>
            <person name="Jorgensen S.L."/>
            <person name="Zaremba-Niedzwiedzka K."/>
            <person name="Martijn J."/>
            <person name="Lind A.E."/>
            <person name="van Eijk R."/>
            <person name="Schleper C."/>
            <person name="Guy L."/>
            <person name="Ettema T.J."/>
        </authorList>
    </citation>
    <scope>NUCLEOTIDE SEQUENCE</scope>
</reference>
<protein>
    <submittedName>
        <fullName evidence="1">Uncharacterized protein</fullName>
    </submittedName>
</protein>
<accession>A0A0F9FNW4</accession>
<dbReference type="AlphaFoldDB" id="A0A0F9FNW4"/>
<sequence length="90" mass="9634">MAEPQGYLLQIRDGGRVVAEAPLIVHDPGAAWRLFEEGFGMMAHMVVGSLYNTVRVACDEDLLGKVGPQVALKLETPSALVTPQANGNMN</sequence>
<organism evidence="1">
    <name type="scientific">marine sediment metagenome</name>
    <dbReference type="NCBI Taxonomy" id="412755"/>
    <lineage>
        <taxon>unclassified sequences</taxon>
        <taxon>metagenomes</taxon>
        <taxon>ecological metagenomes</taxon>
    </lineage>
</organism>
<evidence type="ECO:0000313" key="1">
    <source>
        <dbReference type="EMBL" id="KKL87923.1"/>
    </source>
</evidence>
<comment type="caution">
    <text evidence="1">The sequence shown here is derived from an EMBL/GenBank/DDBJ whole genome shotgun (WGS) entry which is preliminary data.</text>
</comment>
<gene>
    <name evidence="1" type="ORF">LCGC14_1929850</name>
</gene>
<proteinExistence type="predicted"/>